<organism evidence="3">
    <name type="scientific">marine sediment metagenome</name>
    <dbReference type="NCBI Taxonomy" id="412755"/>
    <lineage>
        <taxon>unclassified sequences</taxon>
        <taxon>metagenomes</taxon>
        <taxon>ecological metagenomes</taxon>
    </lineage>
</organism>
<evidence type="ECO:0000313" key="3">
    <source>
        <dbReference type="EMBL" id="GAI05265.1"/>
    </source>
</evidence>
<dbReference type="InterPro" id="IPR014030">
    <property type="entry name" value="Ketoacyl_synth_N"/>
</dbReference>
<dbReference type="Gene3D" id="3.40.47.10">
    <property type="match status" value="1"/>
</dbReference>
<proteinExistence type="predicted"/>
<dbReference type="Pfam" id="PF00109">
    <property type="entry name" value="ketoacyl-synt"/>
    <property type="match status" value="1"/>
</dbReference>
<dbReference type="GO" id="GO:0004315">
    <property type="term" value="F:3-oxoacyl-[acyl-carrier-protein] synthase activity"/>
    <property type="evidence" value="ECO:0007669"/>
    <property type="project" value="InterPro"/>
</dbReference>
<dbReference type="PROSITE" id="PS00606">
    <property type="entry name" value="KS3_1"/>
    <property type="match status" value="1"/>
</dbReference>
<feature type="non-terminal residue" evidence="3">
    <location>
        <position position="1"/>
    </location>
</feature>
<sequence length="182" mass="19273">RRVDDRVDLSGIDVRIGAPVLDFDPLEYMNRRRARRIDRAAQFALVATRLALIDAGLEPRDLEPERGGVIVGTGIGGLQTMEEAFAALIENGPRRVSPFFIPRLMPNAIAGEIAIEYGLRGPNFGVVSACASAAHAIGMAGELIRSGLLDCAVAGGSEAVLVRIAYAGFAQMGGNLQAERSA</sequence>
<comment type="caution">
    <text evidence="3">The sequence shown here is derived from an EMBL/GenBank/DDBJ whole genome shotgun (WGS) entry which is preliminary data.</text>
</comment>
<dbReference type="PANTHER" id="PTHR11712">
    <property type="entry name" value="POLYKETIDE SYNTHASE-RELATED"/>
    <property type="match status" value="1"/>
</dbReference>
<dbReference type="AlphaFoldDB" id="X1LS79"/>
<dbReference type="PANTHER" id="PTHR11712:SF336">
    <property type="entry name" value="3-OXOACYL-[ACYL-CARRIER-PROTEIN] SYNTHASE, MITOCHONDRIAL"/>
    <property type="match status" value="1"/>
</dbReference>
<dbReference type="SUPFAM" id="SSF53901">
    <property type="entry name" value="Thiolase-like"/>
    <property type="match status" value="1"/>
</dbReference>
<dbReference type="InterPro" id="IPR018201">
    <property type="entry name" value="Ketoacyl_synth_AS"/>
</dbReference>
<reference evidence="3" key="1">
    <citation type="journal article" date="2014" name="Front. Microbiol.">
        <title>High frequency of phylogenetically diverse reductive dehalogenase-homologous genes in deep subseafloor sedimentary metagenomes.</title>
        <authorList>
            <person name="Kawai M."/>
            <person name="Futagami T."/>
            <person name="Toyoda A."/>
            <person name="Takaki Y."/>
            <person name="Nishi S."/>
            <person name="Hori S."/>
            <person name="Arai W."/>
            <person name="Tsubouchi T."/>
            <person name="Morono Y."/>
            <person name="Uchiyama I."/>
            <person name="Ito T."/>
            <person name="Fujiyama A."/>
            <person name="Inagaki F."/>
            <person name="Takami H."/>
        </authorList>
    </citation>
    <scope>NUCLEOTIDE SEQUENCE</scope>
    <source>
        <strain evidence="3">Expedition CK06-06</strain>
    </source>
</reference>
<dbReference type="GO" id="GO:0006633">
    <property type="term" value="P:fatty acid biosynthetic process"/>
    <property type="evidence" value="ECO:0007669"/>
    <property type="project" value="InterPro"/>
</dbReference>
<evidence type="ECO:0000259" key="2">
    <source>
        <dbReference type="PROSITE" id="PS52004"/>
    </source>
</evidence>
<dbReference type="PROSITE" id="PS52004">
    <property type="entry name" value="KS3_2"/>
    <property type="match status" value="1"/>
</dbReference>
<dbReference type="EMBL" id="BARV01009894">
    <property type="protein sequence ID" value="GAI05265.1"/>
    <property type="molecule type" value="Genomic_DNA"/>
</dbReference>
<gene>
    <name evidence="3" type="ORF">S06H3_19341</name>
</gene>
<feature type="domain" description="Ketosynthase family 3 (KS3)" evidence="2">
    <location>
        <begin position="1"/>
        <end position="182"/>
    </location>
</feature>
<dbReference type="InterPro" id="IPR000794">
    <property type="entry name" value="Beta-ketoacyl_synthase"/>
</dbReference>
<dbReference type="InterPro" id="IPR016039">
    <property type="entry name" value="Thiolase-like"/>
</dbReference>
<accession>X1LS79</accession>
<name>X1LS79_9ZZZZ</name>
<keyword evidence="1" id="KW-0808">Transferase</keyword>
<evidence type="ECO:0000256" key="1">
    <source>
        <dbReference type="ARBA" id="ARBA00022679"/>
    </source>
</evidence>
<protein>
    <recommendedName>
        <fullName evidence="2">Ketosynthase family 3 (KS3) domain-containing protein</fullName>
    </recommendedName>
</protein>
<dbReference type="InterPro" id="IPR020841">
    <property type="entry name" value="PKS_Beta-ketoAc_synthase_dom"/>
</dbReference>